<evidence type="ECO:0000313" key="2">
    <source>
        <dbReference type="EMBL" id="RNA38536.1"/>
    </source>
</evidence>
<keyword evidence="1" id="KW-0472">Membrane</keyword>
<gene>
    <name evidence="2" type="ORF">BpHYR1_016954</name>
</gene>
<feature type="transmembrane region" description="Helical" evidence="1">
    <location>
        <begin position="54"/>
        <end position="75"/>
    </location>
</feature>
<comment type="caution">
    <text evidence="2">The sequence shown here is derived from an EMBL/GenBank/DDBJ whole genome shotgun (WGS) entry which is preliminary data.</text>
</comment>
<organism evidence="2 3">
    <name type="scientific">Brachionus plicatilis</name>
    <name type="common">Marine rotifer</name>
    <name type="synonym">Brachionus muelleri</name>
    <dbReference type="NCBI Taxonomy" id="10195"/>
    <lineage>
        <taxon>Eukaryota</taxon>
        <taxon>Metazoa</taxon>
        <taxon>Spiralia</taxon>
        <taxon>Gnathifera</taxon>
        <taxon>Rotifera</taxon>
        <taxon>Eurotatoria</taxon>
        <taxon>Monogononta</taxon>
        <taxon>Pseudotrocha</taxon>
        <taxon>Ploima</taxon>
        <taxon>Brachionidae</taxon>
        <taxon>Brachionus</taxon>
    </lineage>
</organism>
<protein>
    <submittedName>
        <fullName evidence="2">Uncharacterized protein</fullName>
    </submittedName>
</protein>
<dbReference type="EMBL" id="REGN01000860">
    <property type="protein sequence ID" value="RNA38536.1"/>
    <property type="molecule type" value="Genomic_DNA"/>
</dbReference>
<keyword evidence="1" id="KW-1133">Transmembrane helix</keyword>
<evidence type="ECO:0000313" key="3">
    <source>
        <dbReference type="Proteomes" id="UP000276133"/>
    </source>
</evidence>
<dbReference type="AlphaFoldDB" id="A0A3M7SS10"/>
<name>A0A3M7SS10_BRAPC</name>
<dbReference type="Proteomes" id="UP000276133">
    <property type="component" value="Unassembled WGS sequence"/>
</dbReference>
<accession>A0A3M7SS10</accession>
<sequence>MKNHGKFYQIESAKKYNEIFHLSSLLFAKYESIVNEFADFYCRRQKVNFVNRRIRIQIVFTLSAIFFIFKNLLILQFECILLDESLDFLTSLMVLSFQAVSQIDSKKCISFDLNSRSALKTPNEA</sequence>
<proteinExistence type="predicted"/>
<keyword evidence="3" id="KW-1185">Reference proteome</keyword>
<reference evidence="2 3" key="1">
    <citation type="journal article" date="2018" name="Sci. Rep.">
        <title>Genomic signatures of local adaptation to the degree of environmental predictability in rotifers.</title>
        <authorList>
            <person name="Franch-Gras L."/>
            <person name="Hahn C."/>
            <person name="Garcia-Roger E.M."/>
            <person name="Carmona M.J."/>
            <person name="Serra M."/>
            <person name="Gomez A."/>
        </authorList>
    </citation>
    <scope>NUCLEOTIDE SEQUENCE [LARGE SCALE GENOMIC DNA]</scope>
    <source>
        <strain evidence="2">HYR1</strain>
    </source>
</reference>
<evidence type="ECO:0000256" key="1">
    <source>
        <dbReference type="SAM" id="Phobius"/>
    </source>
</evidence>
<keyword evidence="1" id="KW-0812">Transmembrane</keyword>